<reference evidence="2" key="1">
    <citation type="submission" date="2022-08" db="UniProtKB">
        <authorList>
            <consortium name="EnsemblMetazoa"/>
        </authorList>
    </citation>
    <scope>IDENTIFICATION</scope>
    <source>
        <strain evidence="2">05x7-T-G4-1.051#20</strain>
    </source>
</reference>
<keyword evidence="1" id="KW-0732">Signal</keyword>
<organism evidence="2 3">
    <name type="scientific">Magallana gigas</name>
    <name type="common">Pacific oyster</name>
    <name type="synonym">Crassostrea gigas</name>
    <dbReference type="NCBI Taxonomy" id="29159"/>
    <lineage>
        <taxon>Eukaryota</taxon>
        <taxon>Metazoa</taxon>
        <taxon>Spiralia</taxon>
        <taxon>Lophotrochozoa</taxon>
        <taxon>Mollusca</taxon>
        <taxon>Bivalvia</taxon>
        <taxon>Autobranchia</taxon>
        <taxon>Pteriomorphia</taxon>
        <taxon>Ostreida</taxon>
        <taxon>Ostreoidea</taxon>
        <taxon>Ostreidae</taxon>
        <taxon>Magallana</taxon>
    </lineage>
</organism>
<dbReference type="EnsemblMetazoa" id="G8972.1">
    <property type="protein sequence ID" value="G8972.1:cds"/>
    <property type="gene ID" value="G8972"/>
</dbReference>
<accession>A0A8W8NRA5</accession>
<proteinExistence type="predicted"/>
<feature type="chain" id="PRO_5036451156" evidence="1">
    <location>
        <begin position="20"/>
        <end position="117"/>
    </location>
</feature>
<keyword evidence="3" id="KW-1185">Reference proteome</keyword>
<sequence length="117" mass="12696">MERTTFAVFILALMGFVCGGGYEYPKGGNNFPHPGGQYPPIPVHPGPVYPPTGPNYPPNCDRVCIPEFCMPPFATCPNFPQARCVGVCCEARFFIGGVDVTPFCRGPTIPGRPPKKY</sequence>
<dbReference type="Proteomes" id="UP000005408">
    <property type="component" value="Unassembled WGS sequence"/>
</dbReference>
<protein>
    <submittedName>
        <fullName evidence="2">Uncharacterized protein</fullName>
    </submittedName>
</protein>
<dbReference type="AlphaFoldDB" id="A0A8W8NRA5"/>
<evidence type="ECO:0000313" key="3">
    <source>
        <dbReference type="Proteomes" id="UP000005408"/>
    </source>
</evidence>
<name>A0A8W8NRA5_MAGGI</name>
<evidence type="ECO:0000256" key="1">
    <source>
        <dbReference type="SAM" id="SignalP"/>
    </source>
</evidence>
<evidence type="ECO:0000313" key="2">
    <source>
        <dbReference type="EnsemblMetazoa" id="G8972.1:cds"/>
    </source>
</evidence>
<feature type="signal peptide" evidence="1">
    <location>
        <begin position="1"/>
        <end position="19"/>
    </location>
</feature>
<dbReference type="OrthoDB" id="6150188at2759"/>